<name>A0A3P1WN80_9ACTN</name>
<protein>
    <submittedName>
        <fullName evidence="1">Uncharacterized protein</fullName>
    </submittedName>
</protein>
<dbReference type="EMBL" id="RQYT01000058">
    <property type="protein sequence ID" value="RRD47665.1"/>
    <property type="molecule type" value="Genomic_DNA"/>
</dbReference>
<dbReference type="Proteomes" id="UP000280935">
    <property type="component" value="Unassembled WGS sequence"/>
</dbReference>
<accession>A0A3P1WN80</accession>
<comment type="caution">
    <text evidence="1">The sequence shown here is derived from an EMBL/GenBank/DDBJ whole genome shotgun (WGS) entry which is preliminary data.</text>
</comment>
<reference evidence="1 2" key="1">
    <citation type="submission" date="2018-11" db="EMBL/GenBank/DDBJ databases">
        <title>Genomes From Bacteria Associated with the Canine Oral Cavity: a Test Case for Automated Genome-Based Taxonomic Assignment.</title>
        <authorList>
            <person name="Coil D.A."/>
            <person name="Jospin G."/>
            <person name="Darling A.E."/>
            <person name="Wallis C."/>
            <person name="Davis I.J."/>
            <person name="Harris S."/>
            <person name="Eisen J.A."/>
            <person name="Holcombe L.J."/>
            <person name="O'Flynn C."/>
        </authorList>
    </citation>
    <scope>NUCLEOTIDE SEQUENCE [LARGE SCALE GENOMIC DNA]</scope>
    <source>
        <strain evidence="1 2">OH2822_COT-296</strain>
    </source>
</reference>
<dbReference type="AlphaFoldDB" id="A0A3P1WN80"/>
<evidence type="ECO:0000313" key="1">
    <source>
        <dbReference type="EMBL" id="RRD47665.1"/>
    </source>
</evidence>
<dbReference type="RefSeq" id="WP_125229186.1">
    <property type="nucleotide sequence ID" value="NZ_RQYT01000058.1"/>
</dbReference>
<sequence>MEQQSRGYQQSPLPDFITTPWGHTAAEFVRIAATPDTRIDPTPTSTWQRASRLLTPELADEVTNQKNFHGGSWWSELAHQDGYITIEIGNIIGETPQAPPGPNDPQPENNTLEVIFTRTLHHRTYTQRDEKIYHWVVTLDTKGKVMTFTTDN</sequence>
<evidence type="ECO:0000313" key="2">
    <source>
        <dbReference type="Proteomes" id="UP000280935"/>
    </source>
</evidence>
<organism evidence="1 2">
    <name type="scientific">Arachnia propionica</name>
    <dbReference type="NCBI Taxonomy" id="1750"/>
    <lineage>
        <taxon>Bacteria</taxon>
        <taxon>Bacillati</taxon>
        <taxon>Actinomycetota</taxon>
        <taxon>Actinomycetes</taxon>
        <taxon>Propionibacteriales</taxon>
        <taxon>Propionibacteriaceae</taxon>
        <taxon>Arachnia</taxon>
    </lineage>
</organism>
<gene>
    <name evidence="1" type="ORF">EII35_14545</name>
</gene>
<proteinExistence type="predicted"/>